<keyword evidence="2" id="KW-0732">Signal</keyword>
<organism evidence="4 5">
    <name type="scientific">Sandaracinus amylolyticus</name>
    <dbReference type="NCBI Taxonomy" id="927083"/>
    <lineage>
        <taxon>Bacteria</taxon>
        <taxon>Pseudomonadati</taxon>
        <taxon>Myxococcota</taxon>
        <taxon>Polyangia</taxon>
        <taxon>Polyangiales</taxon>
        <taxon>Sandaracinaceae</taxon>
        <taxon>Sandaracinus</taxon>
    </lineage>
</organism>
<feature type="signal peptide" evidence="2">
    <location>
        <begin position="1"/>
        <end position="29"/>
    </location>
</feature>
<accession>A0A0F6WA20</accession>
<evidence type="ECO:0000313" key="4">
    <source>
        <dbReference type="EMBL" id="AKF11275.1"/>
    </source>
</evidence>
<dbReference type="Gene3D" id="3.10.310.50">
    <property type="match status" value="1"/>
</dbReference>
<dbReference type="Proteomes" id="UP000034883">
    <property type="component" value="Chromosome"/>
</dbReference>
<keyword evidence="1" id="KW-1133">Transmembrane helix</keyword>
<dbReference type="PANTHER" id="PTHR30373">
    <property type="entry name" value="UPF0603 PROTEIN YGCG"/>
    <property type="match status" value="1"/>
</dbReference>
<evidence type="ECO:0000313" key="5">
    <source>
        <dbReference type="Proteomes" id="UP000034883"/>
    </source>
</evidence>
<feature type="chain" id="PRO_5002512013" evidence="2">
    <location>
        <begin position="30"/>
        <end position="257"/>
    </location>
</feature>
<dbReference type="InterPro" id="IPR007621">
    <property type="entry name" value="TPM_dom"/>
</dbReference>
<gene>
    <name evidence="4" type="ORF">DB32_008424</name>
</gene>
<feature type="transmembrane region" description="Helical" evidence="1">
    <location>
        <begin position="191"/>
        <end position="210"/>
    </location>
</feature>
<dbReference type="STRING" id="927083.DB32_008424"/>
<dbReference type="KEGG" id="samy:DB32_008424"/>
<reference evidence="4 5" key="1">
    <citation type="submission" date="2015-03" db="EMBL/GenBank/DDBJ databases">
        <title>Genome assembly of Sandaracinus amylolyticus DSM 53668.</title>
        <authorList>
            <person name="Sharma G."/>
            <person name="Subramanian S."/>
        </authorList>
    </citation>
    <scope>NUCLEOTIDE SEQUENCE [LARGE SCALE GENOMIC DNA]</scope>
    <source>
        <strain evidence="4 5">DSM 53668</strain>
    </source>
</reference>
<proteinExistence type="predicted"/>
<keyword evidence="5" id="KW-1185">Reference proteome</keyword>
<dbReference type="Pfam" id="PF04536">
    <property type="entry name" value="TPM_phosphatase"/>
    <property type="match status" value="1"/>
</dbReference>
<evidence type="ECO:0000256" key="2">
    <source>
        <dbReference type="SAM" id="SignalP"/>
    </source>
</evidence>
<dbReference type="PANTHER" id="PTHR30373:SF2">
    <property type="entry name" value="UPF0603 PROTEIN YGCG"/>
    <property type="match status" value="1"/>
</dbReference>
<dbReference type="EMBL" id="CP011125">
    <property type="protein sequence ID" value="AKF11275.1"/>
    <property type="molecule type" value="Genomic_DNA"/>
</dbReference>
<evidence type="ECO:0000256" key="1">
    <source>
        <dbReference type="SAM" id="Phobius"/>
    </source>
</evidence>
<protein>
    <submittedName>
        <fullName evidence="4">Beta-propeller domains of methanol dehydrogenase type</fullName>
    </submittedName>
</protein>
<dbReference type="AlphaFoldDB" id="A0A0F6WA20"/>
<keyword evidence="1" id="KW-0472">Membrane</keyword>
<name>A0A0F6WA20_9BACT</name>
<sequence length="257" mass="26950">MKVERHDRPLRALAVSVALWALGASVASAQTPLPRRTDRAVYDVAEVIDPERERVIEQVNHELYAKAGVAIVVITVPALQDETIDELAVRVGHTWGIGGEGRDRGLVIAFSRDDRRIFVATGYGTEGYLPDGRVGALIDERAIPFLRANQFGEGLLRLDLALAAISAQEYGVTLTGVAAPSASARPAQPPGPMQLVMWALIGIVFLYLAIRHPRLLLFMLMTSGGGRHRGGGGFGGGGGGFGGGGGGFGGGGAGRGF</sequence>
<evidence type="ECO:0000259" key="3">
    <source>
        <dbReference type="Pfam" id="PF04536"/>
    </source>
</evidence>
<keyword evidence="1" id="KW-0812">Transmembrane</keyword>
<feature type="domain" description="TPM" evidence="3">
    <location>
        <begin position="41"/>
        <end position="157"/>
    </location>
</feature>